<feature type="DNA-binding region" description="H-T-H motif" evidence="4">
    <location>
        <begin position="24"/>
        <end position="43"/>
    </location>
</feature>
<dbReference type="SUPFAM" id="SSF46689">
    <property type="entry name" value="Homeodomain-like"/>
    <property type="match status" value="1"/>
</dbReference>
<dbReference type="Proteomes" id="UP000649326">
    <property type="component" value="Unassembled WGS sequence"/>
</dbReference>
<comment type="caution">
    <text evidence="6">The sequence shown here is derived from an EMBL/GenBank/DDBJ whole genome shotgun (WGS) entry which is preliminary data.</text>
</comment>
<dbReference type="AlphaFoldDB" id="A0A832Z943"/>
<evidence type="ECO:0000256" key="2">
    <source>
        <dbReference type="ARBA" id="ARBA00023125"/>
    </source>
</evidence>
<dbReference type="Pfam" id="PF00440">
    <property type="entry name" value="TetR_N"/>
    <property type="match status" value="1"/>
</dbReference>
<accession>A0A832Z943</accession>
<dbReference type="PANTHER" id="PTHR43479:SF11">
    <property type="entry name" value="ACREF_ENVCD OPERON REPRESSOR-RELATED"/>
    <property type="match status" value="1"/>
</dbReference>
<evidence type="ECO:0000313" key="6">
    <source>
        <dbReference type="EMBL" id="HIP74809.1"/>
    </source>
</evidence>
<dbReference type="PROSITE" id="PS01081">
    <property type="entry name" value="HTH_TETR_1"/>
    <property type="match status" value="1"/>
</dbReference>
<dbReference type="PROSITE" id="PS50977">
    <property type="entry name" value="HTH_TETR_2"/>
    <property type="match status" value="1"/>
</dbReference>
<dbReference type="InterPro" id="IPR001647">
    <property type="entry name" value="HTH_TetR"/>
</dbReference>
<dbReference type="FunFam" id="1.10.10.60:FF:000141">
    <property type="entry name" value="TetR family transcriptional regulator"/>
    <property type="match status" value="1"/>
</dbReference>
<dbReference type="GO" id="GO:0003677">
    <property type="term" value="F:DNA binding"/>
    <property type="evidence" value="ECO:0007669"/>
    <property type="project" value="UniProtKB-UniRule"/>
</dbReference>
<reference evidence="6" key="1">
    <citation type="journal article" date="2020" name="ISME J.">
        <title>Gammaproteobacteria mediating utilization of methyl-, sulfur- and petroleum organic compounds in deep ocean hydrothermal plumes.</title>
        <authorList>
            <person name="Zhou Z."/>
            <person name="Liu Y."/>
            <person name="Pan J."/>
            <person name="Cron B.R."/>
            <person name="Toner B.M."/>
            <person name="Anantharaman K."/>
            <person name="Breier J.A."/>
            <person name="Dick G.J."/>
            <person name="Li M."/>
        </authorList>
    </citation>
    <scope>NUCLEOTIDE SEQUENCE</scope>
    <source>
        <strain evidence="6">SZUA-1451</strain>
    </source>
</reference>
<gene>
    <name evidence="6" type="ORF">EYH13_01370</name>
</gene>
<dbReference type="EMBL" id="DQUG01000057">
    <property type="protein sequence ID" value="HIP74809.1"/>
    <property type="molecule type" value="Genomic_DNA"/>
</dbReference>
<dbReference type="InterPro" id="IPR050624">
    <property type="entry name" value="HTH-type_Tx_Regulator"/>
</dbReference>
<evidence type="ECO:0000259" key="5">
    <source>
        <dbReference type="PROSITE" id="PS50977"/>
    </source>
</evidence>
<evidence type="ECO:0000256" key="4">
    <source>
        <dbReference type="PROSITE-ProRule" id="PRU00335"/>
    </source>
</evidence>
<sequence length="184" mass="21086">MNTRGRIIKAAKRLFAEKGFDRTTVDDIVRAAGIAKGTFYLHFSSKEELIKEIAMMAMPFMAFSSVLKNTNAYERLEDFLQALGESFFEYYSDIDLRILFFHVVSIKEAIPSLKEIHNRLCSELIAEGTKRLMQFIDGDKKKAEVAFRTFLGSLLHYLYSGGCSTISQREYLRKLVQMIVKGLD</sequence>
<protein>
    <submittedName>
        <fullName evidence="6">TetR/AcrR family transcriptional regulator</fullName>
    </submittedName>
</protein>
<proteinExistence type="predicted"/>
<name>A0A832Z943_9EURY</name>
<keyword evidence="1" id="KW-0805">Transcription regulation</keyword>
<evidence type="ECO:0000256" key="1">
    <source>
        <dbReference type="ARBA" id="ARBA00023015"/>
    </source>
</evidence>
<dbReference type="PANTHER" id="PTHR43479">
    <property type="entry name" value="ACREF/ENVCD OPERON REPRESSOR-RELATED"/>
    <property type="match status" value="1"/>
</dbReference>
<organism evidence="6 7">
    <name type="scientific">Thermococcus paralvinellae</name>
    <dbReference type="NCBI Taxonomy" id="582419"/>
    <lineage>
        <taxon>Archaea</taxon>
        <taxon>Methanobacteriati</taxon>
        <taxon>Methanobacteriota</taxon>
        <taxon>Thermococci</taxon>
        <taxon>Thermococcales</taxon>
        <taxon>Thermococcaceae</taxon>
        <taxon>Thermococcus</taxon>
    </lineage>
</organism>
<keyword evidence="3" id="KW-0804">Transcription</keyword>
<dbReference type="InterPro" id="IPR009057">
    <property type="entry name" value="Homeodomain-like_sf"/>
</dbReference>
<dbReference type="PRINTS" id="PR00455">
    <property type="entry name" value="HTHTETR"/>
</dbReference>
<evidence type="ECO:0000313" key="7">
    <source>
        <dbReference type="Proteomes" id="UP000649326"/>
    </source>
</evidence>
<feature type="domain" description="HTH tetR-type" evidence="5">
    <location>
        <begin position="1"/>
        <end position="61"/>
    </location>
</feature>
<dbReference type="Gene3D" id="1.10.357.10">
    <property type="entry name" value="Tetracycline Repressor, domain 2"/>
    <property type="match status" value="1"/>
</dbReference>
<dbReference type="InterPro" id="IPR023772">
    <property type="entry name" value="DNA-bd_HTH_TetR-type_CS"/>
</dbReference>
<evidence type="ECO:0000256" key="3">
    <source>
        <dbReference type="ARBA" id="ARBA00023163"/>
    </source>
</evidence>
<keyword evidence="2 4" id="KW-0238">DNA-binding</keyword>